<sequence>MMTEELVIMRDRQAVTTSLQVAKVFGKEHRNVMQSINNKLQSAENSADYQSMFVSGTYKDSKGRTYPMYYMNRDGFTFIAFGFTGAKADQFKLKYIDAFNQMEKQLQQQKPLTLPEQISLIAKGYESLSADVKDIKDRMGLPGDMAHSFSKKRNAKIINVLGGKKSNAYRDKNVRAKTYRALFSSYCETFDQDRYNDLPMKDFDKAVDFVNNWYPPFELQQQIQMINAQLAIV</sequence>
<accession>A0A0U5JYG9</accession>
<dbReference type="NCBIfam" id="TIGR02681">
    <property type="entry name" value="phage_pRha"/>
    <property type="match status" value="1"/>
</dbReference>
<dbReference type="InterPro" id="IPR014054">
    <property type="entry name" value="Phage_regulatory_Rha"/>
</dbReference>
<reference evidence="3" key="1">
    <citation type="submission" date="2015-10" db="EMBL/GenBank/DDBJ databases">
        <authorList>
            <person name="Crossman L.C."/>
        </authorList>
    </citation>
    <scope>NUCLEOTIDE SEQUENCE [LARGE SCALE GENOMIC DNA]</scope>
    <source>
        <strain evidence="3">20-2</strain>
    </source>
</reference>
<evidence type="ECO:0000313" key="2">
    <source>
        <dbReference type="EMBL" id="CUR42429.1"/>
    </source>
</evidence>
<proteinExistence type="predicted"/>
<gene>
    <name evidence="2" type="ORF">LRLP16767_LR202_02106</name>
</gene>
<dbReference type="Proteomes" id="UP000235484">
    <property type="component" value="Unassembled WGS sequence"/>
</dbReference>
<organism evidence="2 3">
    <name type="scientific">Limosilactobacillus reuteri</name>
    <name type="common">Lactobacillus reuteri</name>
    <dbReference type="NCBI Taxonomy" id="1598"/>
    <lineage>
        <taxon>Bacteria</taxon>
        <taxon>Bacillati</taxon>
        <taxon>Bacillota</taxon>
        <taxon>Bacilli</taxon>
        <taxon>Lactobacillales</taxon>
        <taxon>Lactobacillaceae</taxon>
        <taxon>Limosilactobacillus</taxon>
    </lineage>
</organism>
<dbReference type="AlphaFoldDB" id="A0A0U5JYG9"/>
<name>A0A0U5JYG9_LIMRT</name>
<dbReference type="Pfam" id="PF10552">
    <property type="entry name" value="ORF6C"/>
    <property type="match status" value="1"/>
</dbReference>
<dbReference type="InterPro" id="IPR018878">
    <property type="entry name" value="ORF6C_dom"/>
</dbReference>
<evidence type="ECO:0000259" key="1">
    <source>
        <dbReference type="Pfam" id="PF10552"/>
    </source>
</evidence>
<dbReference type="Pfam" id="PF09669">
    <property type="entry name" value="Phage_pRha"/>
    <property type="match status" value="1"/>
</dbReference>
<feature type="domain" description="ORF6C" evidence="1">
    <location>
        <begin position="121"/>
        <end position="223"/>
    </location>
</feature>
<evidence type="ECO:0000313" key="3">
    <source>
        <dbReference type="Proteomes" id="UP000235484"/>
    </source>
</evidence>
<protein>
    <submittedName>
        <fullName evidence="2">Phage antirepressor</fullName>
    </submittedName>
</protein>
<dbReference type="EMBL" id="LN887683">
    <property type="protein sequence ID" value="CUR42429.1"/>
    <property type="molecule type" value="Genomic_DNA"/>
</dbReference>
<dbReference type="RefSeq" id="WP_102816958.1">
    <property type="nucleotide sequence ID" value="NZ_LN887683.1"/>
</dbReference>